<comment type="caution">
    <text evidence="1">The sequence shown here is derived from an EMBL/GenBank/DDBJ whole genome shotgun (WGS) entry which is preliminary data.</text>
</comment>
<reference evidence="1" key="1">
    <citation type="submission" date="2020-05" db="EMBL/GenBank/DDBJ databases">
        <title>Large-scale comparative analyses of tick genomes elucidate their genetic diversity and vector capacities.</title>
        <authorList>
            <person name="Jia N."/>
            <person name="Wang J."/>
            <person name="Shi W."/>
            <person name="Du L."/>
            <person name="Sun Y."/>
            <person name="Zhan W."/>
            <person name="Jiang J."/>
            <person name="Wang Q."/>
            <person name="Zhang B."/>
            <person name="Ji P."/>
            <person name="Sakyi L.B."/>
            <person name="Cui X."/>
            <person name="Yuan T."/>
            <person name="Jiang B."/>
            <person name="Yang W."/>
            <person name="Lam T.T.-Y."/>
            <person name="Chang Q."/>
            <person name="Ding S."/>
            <person name="Wang X."/>
            <person name="Zhu J."/>
            <person name="Ruan X."/>
            <person name="Zhao L."/>
            <person name="Wei J."/>
            <person name="Que T."/>
            <person name="Du C."/>
            <person name="Cheng J."/>
            <person name="Dai P."/>
            <person name="Han X."/>
            <person name="Huang E."/>
            <person name="Gao Y."/>
            <person name="Liu J."/>
            <person name="Shao H."/>
            <person name="Ye R."/>
            <person name="Li L."/>
            <person name="Wei W."/>
            <person name="Wang X."/>
            <person name="Wang C."/>
            <person name="Yang T."/>
            <person name="Huo Q."/>
            <person name="Li W."/>
            <person name="Guo W."/>
            <person name="Chen H."/>
            <person name="Zhou L."/>
            <person name="Ni X."/>
            <person name="Tian J."/>
            <person name="Zhou Y."/>
            <person name="Sheng Y."/>
            <person name="Liu T."/>
            <person name="Pan Y."/>
            <person name="Xia L."/>
            <person name="Li J."/>
            <person name="Zhao F."/>
            <person name="Cao W."/>
        </authorList>
    </citation>
    <scope>NUCLEOTIDE SEQUENCE</scope>
    <source>
        <strain evidence="1">Dsil-2018</strain>
    </source>
</reference>
<accession>A0ACB8CWQ3</accession>
<keyword evidence="2" id="KW-1185">Reference proteome</keyword>
<dbReference type="EMBL" id="CM023473">
    <property type="protein sequence ID" value="KAH7953567.1"/>
    <property type="molecule type" value="Genomic_DNA"/>
</dbReference>
<sequence length="373" mass="38932">MASGSSVMTSGIGDVMDDNEGDANDADEGGHGTGSGRSSTGQKRAGTHPGPGQTTTSTSAEKPLPPGSLLCTLRDNSMRFNFVFPPDGLCTILMFDSVYTTSGNKLAPPFTKEFQMFLDKAKLSLKTQYGIGIDQLCGSSSSKTAAENQRFSNRGSESSPQPPPYHSQASGSKSMLASSAIHSEPGSKASKTVDEAASAAASATEACGDDAADVKYCDPFDTGPAAVALRLLRAEEQRNQRSPPAHATPAAGRAPSADEMVHSPVLLLPGLKQQPRAGHLHPVLSSSSSSGVSVVTGRREGITGQPSLRHACCPGPPPHQGSGGSTSASSGVQQRPAPVPRWFQQPWWWCQWVPVYVLGQCVVVLVCGQSRQT</sequence>
<dbReference type="Proteomes" id="UP000821865">
    <property type="component" value="Chromosome 4"/>
</dbReference>
<proteinExistence type="predicted"/>
<evidence type="ECO:0000313" key="1">
    <source>
        <dbReference type="EMBL" id="KAH7953567.1"/>
    </source>
</evidence>
<organism evidence="1 2">
    <name type="scientific">Dermacentor silvarum</name>
    <name type="common">Tick</name>
    <dbReference type="NCBI Taxonomy" id="543639"/>
    <lineage>
        <taxon>Eukaryota</taxon>
        <taxon>Metazoa</taxon>
        <taxon>Ecdysozoa</taxon>
        <taxon>Arthropoda</taxon>
        <taxon>Chelicerata</taxon>
        <taxon>Arachnida</taxon>
        <taxon>Acari</taxon>
        <taxon>Parasitiformes</taxon>
        <taxon>Ixodida</taxon>
        <taxon>Ixodoidea</taxon>
        <taxon>Ixodidae</taxon>
        <taxon>Rhipicephalinae</taxon>
        <taxon>Dermacentor</taxon>
    </lineage>
</organism>
<evidence type="ECO:0000313" key="2">
    <source>
        <dbReference type="Proteomes" id="UP000821865"/>
    </source>
</evidence>
<name>A0ACB8CWQ3_DERSI</name>
<protein>
    <submittedName>
        <fullName evidence="1">Uncharacterized protein</fullName>
    </submittedName>
</protein>
<gene>
    <name evidence="1" type="ORF">HPB49_010120</name>
</gene>